<evidence type="ECO:0000313" key="1">
    <source>
        <dbReference type="EMBL" id="KAF9066070.1"/>
    </source>
</evidence>
<dbReference type="AlphaFoldDB" id="A0A9P5PQ53"/>
<name>A0A9P5PQ53_9AGAR</name>
<dbReference type="EMBL" id="JADNRY010000093">
    <property type="protein sequence ID" value="KAF9066070.1"/>
    <property type="molecule type" value="Genomic_DNA"/>
</dbReference>
<organism evidence="1 2">
    <name type="scientific">Rhodocollybia butyracea</name>
    <dbReference type="NCBI Taxonomy" id="206335"/>
    <lineage>
        <taxon>Eukaryota</taxon>
        <taxon>Fungi</taxon>
        <taxon>Dikarya</taxon>
        <taxon>Basidiomycota</taxon>
        <taxon>Agaricomycotina</taxon>
        <taxon>Agaricomycetes</taxon>
        <taxon>Agaricomycetidae</taxon>
        <taxon>Agaricales</taxon>
        <taxon>Marasmiineae</taxon>
        <taxon>Omphalotaceae</taxon>
        <taxon>Rhodocollybia</taxon>
    </lineage>
</organism>
<dbReference type="Proteomes" id="UP000772434">
    <property type="component" value="Unassembled WGS sequence"/>
</dbReference>
<comment type="caution">
    <text evidence="1">The sequence shown here is derived from an EMBL/GenBank/DDBJ whole genome shotgun (WGS) entry which is preliminary data.</text>
</comment>
<sequence length="281" mass="31600">MPRKKVRGRLGKRKQLICTGVKMAQIDTKASLMSLLSLQKTPPYSVEDPSFLDNRMGILSIFYFGGALNGPATKCLLEAILREDSWGQKMFLNGLNIMELKRLIMELELYLKIISEIKNILSPGRPPLSAHWRESDQRWRWSLTPKAGLCSWEHGLFVDYLSMAVIRSVSFPVEHGQVMHRGSSAASPIHPCGTGMEVLSFHGPDNCDHQAITVEDEIVALEYRAGFKSTGADPLNWAGLKEYGTNTRILRMTCEPRRSDSVQDLPIERQVPASTCYFTTK</sequence>
<accession>A0A9P5PQ53</accession>
<proteinExistence type="predicted"/>
<protein>
    <submittedName>
        <fullName evidence="1">Uncharacterized protein</fullName>
    </submittedName>
</protein>
<keyword evidence="2" id="KW-1185">Reference proteome</keyword>
<evidence type="ECO:0000313" key="2">
    <source>
        <dbReference type="Proteomes" id="UP000772434"/>
    </source>
</evidence>
<gene>
    <name evidence="1" type="ORF">BDP27DRAFT_1365921</name>
</gene>
<reference evidence="1" key="1">
    <citation type="submission" date="2020-11" db="EMBL/GenBank/DDBJ databases">
        <authorList>
            <consortium name="DOE Joint Genome Institute"/>
            <person name="Ahrendt S."/>
            <person name="Riley R."/>
            <person name="Andreopoulos W."/>
            <person name="Labutti K."/>
            <person name="Pangilinan J."/>
            <person name="Ruiz-Duenas F.J."/>
            <person name="Barrasa J.M."/>
            <person name="Sanchez-Garcia M."/>
            <person name="Camarero S."/>
            <person name="Miyauchi S."/>
            <person name="Serrano A."/>
            <person name="Linde D."/>
            <person name="Babiker R."/>
            <person name="Drula E."/>
            <person name="Ayuso-Fernandez I."/>
            <person name="Pacheco R."/>
            <person name="Padilla G."/>
            <person name="Ferreira P."/>
            <person name="Barriuso J."/>
            <person name="Kellner H."/>
            <person name="Castanera R."/>
            <person name="Alfaro M."/>
            <person name="Ramirez L."/>
            <person name="Pisabarro A.G."/>
            <person name="Kuo A."/>
            <person name="Tritt A."/>
            <person name="Lipzen A."/>
            <person name="He G."/>
            <person name="Yan M."/>
            <person name="Ng V."/>
            <person name="Cullen D."/>
            <person name="Martin F."/>
            <person name="Rosso M.-N."/>
            <person name="Henrissat B."/>
            <person name="Hibbett D."/>
            <person name="Martinez A.T."/>
            <person name="Grigoriev I.V."/>
        </authorList>
    </citation>
    <scope>NUCLEOTIDE SEQUENCE</scope>
    <source>
        <strain evidence="1">AH 40177</strain>
    </source>
</reference>